<feature type="transmembrane region" description="Helical" evidence="1">
    <location>
        <begin position="233"/>
        <end position="256"/>
    </location>
</feature>
<sequence length="471" mass="55044">MKEKALPFKQIEWWILTLLFLAIVLVNVLDAGIFYRDATDRELESYFAKVFIPLTLFLSFYLFHIRLLPKFFLERKKWKLILYAILILIGSWVIIGTFSVVAGMTRDFMIPFYFNTIAIYVGYLVFVYILNQVIYPPKLKDYQVYNAFRLVALYLFVLLFLFQSHSIIHSAILGAYGLVMPVLILLVLFNFFLVYGNRKAKKNRLAWTYYYSLIAFVVVLFIFLSIFNQKGEFLIAGLFVIFLIMVLIFPLSNLFFNKYDHYLSQLTTLTYKVDQSSANLSFLRSQINPHFLFNALNTLYGTALQENAERTSEGIQKLGDMMRFMLHENNQDKIPLEREKEYLVNYVDLQMLRIKDQENIEILFNRSQEACAGEIAPMLLIPFVENAFKHGISFQSKSWVKISLRCLSGSVHLDVNNSIHRSNAEDPERKASGIGLENVRQRLELLYPGKHELVIRENEVEYFVHLSIQLT</sequence>
<dbReference type="GO" id="GO:0016301">
    <property type="term" value="F:kinase activity"/>
    <property type="evidence" value="ECO:0007669"/>
    <property type="project" value="UniProtKB-KW"/>
</dbReference>
<evidence type="ECO:0000313" key="3">
    <source>
        <dbReference type="EMBL" id="SDZ54292.1"/>
    </source>
</evidence>
<dbReference type="PANTHER" id="PTHR34220:SF7">
    <property type="entry name" value="SENSOR HISTIDINE KINASE YPDA"/>
    <property type="match status" value="1"/>
</dbReference>
<protein>
    <submittedName>
        <fullName evidence="3">Histidine kinase</fullName>
    </submittedName>
</protein>
<keyword evidence="1" id="KW-0472">Membrane</keyword>
<feature type="transmembrane region" description="Helical" evidence="1">
    <location>
        <begin position="46"/>
        <end position="68"/>
    </location>
</feature>
<keyword evidence="3" id="KW-0418">Kinase</keyword>
<evidence type="ECO:0000313" key="4">
    <source>
        <dbReference type="Proteomes" id="UP000199663"/>
    </source>
</evidence>
<gene>
    <name evidence="3" type="ORF">SAMN05444412_12225</name>
</gene>
<dbReference type="InterPro" id="IPR036890">
    <property type="entry name" value="HATPase_C_sf"/>
</dbReference>
<feature type="transmembrane region" description="Helical" evidence="1">
    <location>
        <begin position="142"/>
        <end position="162"/>
    </location>
</feature>
<dbReference type="SUPFAM" id="SSF55874">
    <property type="entry name" value="ATPase domain of HSP90 chaperone/DNA topoisomerase II/histidine kinase"/>
    <property type="match status" value="1"/>
</dbReference>
<dbReference type="EMBL" id="FNQC01000022">
    <property type="protein sequence ID" value="SDZ54292.1"/>
    <property type="molecule type" value="Genomic_DNA"/>
</dbReference>
<organism evidence="3 4">
    <name type="scientific">Rhodonellum ikkaensis</name>
    <dbReference type="NCBI Taxonomy" id="336829"/>
    <lineage>
        <taxon>Bacteria</taxon>
        <taxon>Pseudomonadati</taxon>
        <taxon>Bacteroidota</taxon>
        <taxon>Cytophagia</taxon>
        <taxon>Cytophagales</taxon>
        <taxon>Cytophagaceae</taxon>
        <taxon>Rhodonellum</taxon>
    </lineage>
</organism>
<comment type="caution">
    <text evidence="3">The sequence shown here is derived from an EMBL/GenBank/DDBJ whole genome shotgun (WGS) entry which is preliminary data.</text>
</comment>
<name>A0A1H3TW11_9BACT</name>
<evidence type="ECO:0000259" key="2">
    <source>
        <dbReference type="Pfam" id="PF06580"/>
    </source>
</evidence>
<keyword evidence="3" id="KW-0808">Transferase</keyword>
<feature type="transmembrane region" description="Helical" evidence="1">
    <location>
        <begin position="168"/>
        <end position="195"/>
    </location>
</feature>
<feature type="transmembrane region" description="Helical" evidence="1">
    <location>
        <begin position="80"/>
        <end position="104"/>
    </location>
</feature>
<proteinExistence type="predicted"/>
<keyword evidence="1" id="KW-0812">Transmembrane</keyword>
<dbReference type="InterPro" id="IPR050640">
    <property type="entry name" value="Bact_2-comp_sensor_kinase"/>
</dbReference>
<keyword evidence="1" id="KW-1133">Transmembrane helix</keyword>
<feature type="transmembrane region" description="Helical" evidence="1">
    <location>
        <begin position="207"/>
        <end position="227"/>
    </location>
</feature>
<evidence type="ECO:0000256" key="1">
    <source>
        <dbReference type="SAM" id="Phobius"/>
    </source>
</evidence>
<feature type="transmembrane region" description="Helical" evidence="1">
    <location>
        <begin position="12"/>
        <end position="34"/>
    </location>
</feature>
<dbReference type="PANTHER" id="PTHR34220">
    <property type="entry name" value="SENSOR HISTIDINE KINASE YPDA"/>
    <property type="match status" value="1"/>
</dbReference>
<dbReference type="Gene3D" id="3.30.565.10">
    <property type="entry name" value="Histidine kinase-like ATPase, C-terminal domain"/>
    <property type="match status" value="1"/>
</dbReference>
<dbReference type="Proteomes" id="UP000199663">
    <property type="component" value="Unassembled WGS sequence"/>
</dbReference>
<keyword evidence="4" id="KW-1185">Reference proteome</keyword>
<feature type="transmembrane region" description="Helical" evidence="1">
    <location>
        <begin position="110"/>
        <end position="130"/>
    </location>
</feature>
<reference evidence="3 4" key="1">
    <citation type="submission" date="2016-10" db="EMBL/GenBank/DDBJ databases">
        <authorList>
            <person name="Varghese N."/>
            <person name="Submissions S."/>
        </authorList>
    </citation>
    <scope>NUCLEOTIDE SEQUENCE [LARGE SCALE GENOMIC DNA]</scope>
    <source>
        <strain evidence="3 4">DSM 17997</strain>
    </source>
</reference>
<accession>A0A1H3TW11</accession>
<feature type="domain" description="Signal transduction histidine kinase internal region" evidence="2">
    <location>
        <begin position="278"/>
        <end position="356"/>
    </location>
</feature>
<dbReference type="Pfam" id="PF06580">
    <property type="entry name" value="His_kinase"/>
    <property type="match status" value="1"/>
</dbReference>
<dbReference type="InterPro" id="IPR010559">
    <property type="entry name" value="Sig_transdc_His_kin_internal"/>
</dbReference>